<protein>
    <recommendedName>
        <fullName evidence="1">Retrovirus-related Pol polyprotein from transposon TNT 1-94-like beta-barrel domain-containing protein</fullName>
    </recommendedName>
</protein>
<accession>A0A392RK90</accession>
<evidence type="ECO:0000313" key="2">
    <source>
        <dbReference type="EMBL" id="MCI36592.1"/>
    </source>
</evidence>
<evidence type="ECO:0000259" key="1">
    <source>
        <dbReference type="Pfam" id="PF22936"/>
    </source>
</evidence>
<evidence type="ECO:0000313" key="3">
    <source>
        <dbReference type="Proteomes" id="UP000265520"/>
    </source>
</evidence>
<sequence length="41" mass="4643">MTGRRDWFMSINQSKKSKVKFANDNALAAEAVGDVLIMRKD</sequence>
<dbReference type="Proteomes" id="UP000265520">
    <property type="component" value="Unassembled WGS sequence"/>
</dbReference>
<proteinExistence type="predicted"/>
<feature type="non-terminal residue" evidence="2">
    <location>
        <position position="41"/>
    </location>
</feature>
<dbReference type="InterPro" id="IPR054722">
    <property type="entry name" value="PolX-like_BBD"/>
</dbReference>
<dbReference type="AlphaFoldDB" id="A0A392RK90"/>
<feature type="domain" description="Retrovirus-related Pol polyprotein from transposon TNT 1-94-like beta-barrel" evidence="1">
    <location>
        <begin position="1"/>
        <end position="40"/>
    </location>
</feature>
<name>A0A392RK90_9FABA</name>
<keyword evidence="3" id="KW-1185">Reference proteome</keyword>
<reference evidence="2 3" key="1">
    <citation type="journal article" date="2018" name="Front. Plant Sci.">
        <title>Red Clover (Trifolium pratense) and Zigzag Clover (T. medium) - A Picture of Genomic Similarities and Differences.</title>
        <authorList>
            <person name="Dluhosova J."/>
            <person name="Istvanek J."/>
            <person name="Nedelnik J."/>
            <person name="Repkova J."/>
        </authorList>
    </citation>
    <scope>NUCLEOTIDE SEQUENCE [LARGE SCALE GENOMIC DNA]</scope>
    <source>
        <strain evidence="3">cv. 10/8</strain>
        <tissue evidence="2">Leaf</tissue>
    </source>
</reference>
<dbReference type="EMBL" id="LXQA010235372">
    <property type="protein sequence ID" value="MCI36592.1"/>
    <property type="molecule type" value="Genomic_DNA"/>
</dbReference>
<dbReference type="Pfam" id="PF22936">
    <property type="entry name" value="Pol_BBD"/>
    <property type="match status" value="1"/>
</dbReference>
<organism evidence="2 3">
    <name type="scientific">Trifolium medium</name>
    <dbReference type="NCBI Taxonomy" id="97028"/>
    <lineage>
        <taxon>Eukaryota</taxon>
        <taxon>Viridiplantae</taxon>
        <taxon>Streptophyta</taxon>
        <taxon>Embryophyta</taxon>
        <taxon>Tracheophyta</taxon>
        <taxon>Spermatophyta</taxon>
        <taxon>Magnoliopsida</taxon>
        <taxon>eudicotyledons</taxon>
        <taxon>Gunneridae</taxon>
        <taxon>Pentapetalae</taxon>
        <taxon>rosids</taxon>
        <taxon>fabids</taxon>
        <taxon>Fabales</taxon>
        <taxon>Fabaceae</taxon>
        <taxon>Papilionoideae</taxon>
        <taxon>50 kb inversion clade</taxon>
        <taxon>NPAAA clade</taxon>
        <taxon>Hologalegina</taxon>
        <taxon>IRL clade</taxon>
        <taxon>Trifolieae</taxon>
        <taxon>Trifolium</taxon>
    </lineage>
</organism>
<comment type="caution">
    <text evidence="2">The sequence shown here is derived from an EMBL/GenBank/DDBJ whole genome shotgun (WGS) entry which is preliminary data.</text>
</comment>